<dbReference type="Proteomes" id="UP001155241">
    <property type="component" value="Unassembled WGS sequence"/>
</dbReference>
<dbReference type="EMBL" id="JAMXLR010000092">
    <property type="protein sequence ID" value="MCO6047812.1"/>
    <property type="molecule type" value="Genomic_DNA"/>
</dbReference>
<name>A0A9X2FGM8_9BACT</name>
<feature type="compositionally biased region" description="Polar residues" evidence="1">
    <location>
        <begin position="22"/>
        <end position="36"/>
    </location>
</feature>
<proteinExistence type="predicted"/>
<feature type="region of interest" description="Disordered" evidence="1">
    <location>
        <begin position="1"/>
        <end position="59"/>
    </location>
</feature>
<dbReference type="RefSeq" id="WP_252855919.1">
    <property type="nucleotide sequence ID" value="NZ_JAMXLR010000092.1"/>
</dbReference>
<dbReference type="InterPro" id="IPR035890">
    <property type="entry name" value="Anti-sigma-28_factor_FlgM_sf"/>
</dbReference>
<evidence type="ECO:0000313" key="4">
    <source>
        <dbReference type="Proteomes" id="UP001155241"/>
    </source>
</evidence>
<sequence>MQINGTHQIHGTQALNGPHFNNRPQQATSAASSQPVDQLDLSPAALAASESSGSDGIRTDLVAQLRQQIASGTYDTADKLESAVDRLFDSLG</sequence>
<keyword evidence="3" id="KW-0969">Cilium</keyword>
<reference evidence="3" key="1">
    <citation type="submission" date="2022-06" db="EMBL/GenBank/DDBJ databases">
        <title>Aeoliella straminimaris, a novel planctomycete from sediments.</title>
        <authorList>
            <person name="Vitorino I.R."/>
            <person name="Lage O.M."/>
        </authorList>
    </citation>
    <scope>NUCLEOTIDE SEQUENCE</scope>
    <source>
        <strain evidence="3">ICT_H6.2</strain>
    </source>
</reference>
<feature type="domain" description="Anti-sigma-28 factor FlgM C-terminal" evidence="2">
    <location>
        <begin position="37"/>
        <end position="75"/>
    </location>
</feature>
<evidence type="ECO:0000259" key="2">
    <source>
        <dbReference type="Pfam" id="PF04316"/>
    </source>
</evidence>
<keyword evidence="4" id="KW-1185">Reference proteome</keyword>
<organism evidence="3 4">
    <name type="scientific">Aeoliella straminimaris</name>
    <dbReference type="NCBI Taxonomy" id="2954799"/>
    <lineage>
        <taxon>Bacteria</taxon>
        <taxon>Pseudomonadati</taxon>
        <taxon>Planctomycetota</taxon>
        <taxon>Planctomycetia</taxon>
        <taxon>Pirellulales</taxon>
        <taxon>Lacipirellulaceae</taxon>
        <taxon>Aeoliella</taxon>
    </lineage>
</organism>
<evidence type="ECO:0000256" key="1">
    <source>
        <dbReference type="SAM" id="MobiDB-lite"/>
    </source>
</evidence>
<keyword evidence="3" id="KW-0966">Cell projection</keyword>
<dbReference type="Pfam" id="PF04316">
    <property type="entry name" value="FlgM"/>
    <property type="match status" value="1"/>
</dbReference>
<comment type="caution">
    <text evidence="3">The sequence shown here is derived from an EMBL/GenBank/DDBJ whole genome shotgun (WGS) entry which is preliminary data.</text>
</comment>
<evidence type="ECO:0000313" key="3">
    <source>
        <dbReference type="EMBL" id="MCO6047812.1"/>
    </source>
</evidence>
<accession>A0A9X2FGM8</accession>
<gene>
    <name evidence="3" type="ORF">NG895_28235</name>
</gene>
<keyword evidence="3" id="KW-0282">Flagellum</keyword>
<dbReference type="InterPro" id="IPR031316">
    <property type="entry name" value="FlgM_C"/>
</dbReference>
<dbReference type="AlphaFoldDB" id="A0A9X2FGM8"/>
<feature type="compositionally biased region" description="Low complexity" evidence="1">
    <location>
        <begin position="37"/>
        <end position="55"/>
    </location>
</feature>
<dbReference type="SUPFAM" id="SSF101498">
    <property type="entry name" value="Anti-sigma factor FlgM"/>
    <property type="match status" value="1"/>
</dbReference>
<protein>
    <submittedName>
        <fullName evidence="3">Flagellar biosynthesis anti-sigma factor FlgM</fullName>
    </submittedName>
</protein>
<feature type="compositionally biased region" description="Polar residues" evidence="1">
    <location>
        <begin position="1"/>
        <end position="15"/>
    </location>
</feature>